<dbReference type="PANTHER" id="PTHR23028:SF53">
    <property type="entry name" value="ACYL_TRANSF_3 DOMAIN-CONTAINING PROTEIN"/>
    <property type="match status" value="1"/>
</dbReference>
<evidence type="ECO:0000313" key="3">
    <source>
        <dbReference type="EMBL" id="MBF4763886.1"/>
    </source>
</evidence>
<protein>
    <submittedName>
        <fullName evidence="3">Acyltransferase</fullName>
    </submittedName>
</protein>
<dbReference type="EMBL" id="JADKPN010000006">
    <property type="protein sequence ID" value="MBF4763886.1"/>
    <property type="molecule type" value="Genomic_DNA"/>
</dbReference>
<keyword evidence="1" id="KW-1133">Transmembrane helix</keyword>
<feature type="transmembrane region" description="Helical" evidence="1">
    <location>
        <begin position="263"/>
        <end position="283"/>
    </location>
</feature>
<accession>A0A930YD58</accession>
<keyword evidence="3" id="KW-0808">Transferase</keyword>
<feature type="domain" description="Acyltransferase 3" evidence="2">
    <location>
        <begin position="17"/>
        <end position="347"/>
    </location>
</feature>
<keyword evidence="1" id="KW-0472">Membrane</keyword>
<comment type="caution">
    <text evidence="3">The sequence shown here is derived from an EMBL/GenBank/DDBJ whole genome shotgun (WGS) entry which is preliminary data.</text>
</comment>
<dbReference type="Pfam" id="PF01757">
    <property type="entry name" value="Acyl_transf_3"/>
    <property type="match status" value="1"/>
</dbReference>
<feature type="transmembrane region" description="Helical" evidence="1">
    <location>
        <begin position="98"/>
        <end position="119"/>
    </location>
</feature>
<dbReference type="InterPro" id="IPR002656">
    <property type="entry name" value="Acyl_transf_3_dom"/>
</dbReference>
<keyword evidence="1" id="KW-0812">Transmembrane</keyword>
<dbReference type="AlphaFoldDB" id="A0A930YD58"/>
<dbReference type="GO" id="GO:0016747">
    <property type="term" value="F:acyltransferase activity, transferring groups other than amino-acyl groups"/>
    <property type="evidence" value="ECO:0007669"/>
    <property type="project" value="InterPro"/>
</dbReference>
<evidence type="ECO:0000313" key="4">
    <source>
        <dbReference type="Proteomes" id="UP000640489"/>
    </source>
</evidence>
<keyword evidence="3" id="KW-0012">Acyltransferase</keyword>
<evidence type="ECO:0000256" key="1">
    <source>
        <dbReference type="SAM" id="Phobius"/>
    </source>
</evidence>
<organism evidence="3 4">
    <name type="scientific">Nocardioides islandensis</name>
    <dbReference type="NCBI Taxonomy" id="433663"/>
    <lineage>
        <taxon>Bacteria</taxon>
        <taxon>Bacillati</taxon>
        <taxon>Actinomycetota</taxon>
        <taxon>Actinomycetes</taxon>
        <taxon>Propionibacteriales</taxon>
        <taxon>Nocardioidaceae</taxon>
        <taxon>Nocardioides</taxon>
    </lineage>
</organism>
<dbReference type="PANTHER" id="PTHR23028">
    <property type="entry name" value="ACETYLTRANSFERASE"/>
    <property type="match status" value="1"/>
</dbReference>
<gene>
    <name evidence="3" type="ORF">ISU07_12185</name>
</gene>
<name>A0A930YD58_9ACTN</name>
<feature type="transmembrane region" description="Helical" evidence="1">
    <location>
        <begin position="20"/>
        <end position="38"/>
    </location>
</feature>
<dbReference type="InterPro" id="IPR050879">
    <property type="entry name" value="Acyltransferase_3"/>
</dbReference>
<feature type="transmembrane region" description="Helical" evidence="1">
    <location>
        <begin position="44"/>
        <end position="67"/>
    </location>
</feature>
<dbReference type="RefSeq" id="WP_194707063.1">
    <property type="nucleotide sequence ID" value="NZ_JADKPN010000006.1"/>
</dbReference>
<sequence>MVQTGQSVGTTTRDRMLDGIRGYAIVLVLLSHTWILAPTNDWTAVTWLFSSGDYAVTIFFVVSGFLATRGMLREQERTGTIRPGVIWLRRWIRISAHVYPLVILVLALTAANWNMMVAYQGTDTRESAIRIVTYTWNGYVRENAFAARPDLGHLWYVCTDLWVIGLILLIVFLVGRWRPVLALTLAATLLVVMIYRQHVYETEGVFSALIRVQTRADGLLWGALGAVVLPWAQKLHRYAVPAMVASTVLLIPLLGAVEDESGYFGLGGWLLNIDVVVFVLAVAMAGPPKLLARTVGWGPLALAGRTSLVLYVWHYPLFWYLSKNETEWSWQTRTLLAYAITLLIAVATQLLIERPVRRWLASERWHALDRGIGPALVAAARRGRDEARERIRATRHHAERDDELTGV</sequence>
<keyword evidence="4" id="KW-1185">Reference proteome</keyword>
<dbReference type="GO" id="GO:0016020">
    <property type="term" value="C:membrane"/>
    <property type="evidence" value="ECO:0007669"/>
    <property type="project" value="TreeGrafter"/>
</dbReference>
<reference evidence="3" key="1">
    <citation type="submission" date="2020-11" db="EMBL/GenBank/DDBJ databases">
        <title>Nocardioides sp. nov., isolated from Soil of Cynanchum wilfordii Hemsley rhizosphere.</title>
        <authorList>
            <person name="Lee J.-S."/>
            <person name="Suh M.K."/>
            <person name="Kim J.-S."/>
        </authorList>
    </citation>
    <scope>NUCLEOTIDE SEQUENCE</scope>
    <source>
        <strain evidence="3">KCTC 19275</strain>
    </source>
</reference>
<feature type="transmembrane region" description="Helical" evidence="1">
    <location>
        <begin position="180"/>
        <end position="200"/>
    </location>
</feature>
<feature type="transmembrane region" description="Helical" evidence="1">
    <location>
        <begin position="335"/>
        <end position="352"/>
    </location>
</feature>
<dbReference type="Proteomes" id="UP000640489">
    <property type="component" value="Unassembled WGS sequence"/>
</dbReference>
<proteinExistence type="predicted"/>
<feature type="transmembrane region" description="Helical" evidence="1">
    <location>
        <begin position="295"/>
        <end position="315"/>
    </location>
</feature>
<feature type="transmembrane region" description="Helical" evidence="1">
    <location>
        <begin position="154"/>
        <end position="173"/>
    </location>
</feature>
<evidence type="ECO:0000259" key="2">
    <source>
        <dbReference type="Pfam" id="PF01757"/>
    </source>
</evidence>
<feature type="transmembrane region" description="Helical" evidence="1">
    <location>
        <begin position="238"/>
        <end position="257"/>
    </location>
</feature>
<dbReference type="GO" id="GO:0000271">
    <property type="term" value="P:polysaccharide biosynthetic process"/>
    <property type="evidence" value="ECO:0007669"/>
    <property type="project" value="TreeGrafter"/>
</dbReference>